<dbReference type="CDD" id="cd02440">
    <property type="entry name" value="AdoMet_MTases"/>
    <property type="match status" value="1"/>
</dbReference>
<protein>
    <recommendedName>
        <fullName evidence="2">site-specific DNA-methyltransferase (adenine-specific)</fullName>
        <ecNumber evidence="2">2.1.1.72</ecNumber>
    </recommendedName>
</protein>
<dbReference type="PRINTS" id="PR00507">
    <property type="entry name" value="N12N6MTFRASE"/>
</dbReference>
<gene>
    <name evidence="9" type="ORF">SAMN05661053_0178</name>
</gene>
<dbReference type="EC" id="2.1.1.72" evidence="2"/>
<dbReference type="GO" id="GO:0008170">
    <property type="term" value="F:N-methyltransferase activity"/>
    <property type="evidence" value="ECO:0007669"/>
    <property type="project" value="InterPro"/>
</dbReference>
<evidence type="ECO:0000256" key="7">
    <source>
        <dbReference type="ARBA" id="ARBA00047942"/>
    </source>
</evidence>
<keyword evidence="3 9" id="KW-0489">Methyltransferase</keyword>
<dbReference type="InterPro" id="IPR051537">
    <property type="entry name" value="DNA_Adenine_Mtase"/>
</dbReference>
<evidence type="ECO:0000256" key="6">
    <source>
        <dbReference type="ARBA" id="ARBA00022747"/>
    </source>
</evidence>
<comment type="catalytic activity">
    <reaction evidence="7">
        <text>a 2'-deoxyadenosine in DNA + S-adenosyl-L-methionine = an N(6)-methyl-2'-deoxyadenosine in DNA + S-adenosyl-L-homocysteine + H(+)</text>
        <dbReference type="Rhea" id="RHEA:15197"/>
        <dbReference type="Rhea" id="RHEA-COMP:12418"/>
        <dbReference type="Rhea" id="RHEA-COMP:12419"/>
        <dbReference type="ChEBI" id="CHEBI:15378"/>
        <dbReference type="ChEBI" id="CHEBI:57856"/>
        <dbReference type="ChEBI" id="CHEBI:59789"/>
        <dbReference type="ChEBI" id="CHEBI:90615"/>
        <dbReference type="ChEBI" id="CHEBI:90616"/>
        <dbReference type="EC" id="2.1.1.72"/>
    </reaction>
</comment>
<dbReference type="InterPro" id="IPR003356">
    <property type="entry name" value="DNA_methylase_A-5"/>
</dbReference>
<keyword evidence="5" id="KW-0949">S-adenosyl-L-methionine</keyword>
<dbReference type="PANTHER" id="PTHR42933:SF1">
    <property type="entry name" value="SITE-SPECIFIC DNA-METHYLTRANSFERASE (ADENINE-SPECIFIC)"/>
    <property type="match status" value="1"/>
</dbReference>
<dbReference type="Gene3D" id="3.40.50.150">
    <property type="entry name" value="Vaccinia Virus protein VP39"/>
    <property type="match status" value="1"/>
</dbReference>
<organism evidence="9 10">
    <name type="scientific">Fibrobacter succinogenes</name>
    <name type="common">Bacteroides succinogenes</name>
    <dbReference type="NCBI Taxonomy" id="833"/>
    <lineage>
        <taxon>Bacteria</taxon>
        <taxon>Pseudomonadati</taxon>
        <taxon>Fibrobacterota</taxon>
        <taxon>Fibrobacteria</taxon>
        <taxon>Fibrobacterales</taxon>
        <taxon>Fibrobacteraceae</taxon>
        <taxon>Fibrobacter</taxon>
    </lineage>
</organism>
<evidence type="ECO:0000256" key="3">
    <source>
        <dbReference type="ARBA" id="ARBA00022603"/>
    </source>
</evidence>
<dbReference type="Proteomes" id="UP000255423">
    <property type="component" value="Unassembled WGS sequence"/>
</dbReference>
<dbReference type="PANTHER" id="PTHR42933">
    <property type="entry name" value="SLR6095 PROTEIN"/>
    <property type="match status" value="1"/>
</dbReference>
<proteinExistence type="inferred from homology"/>
<evidence type="ECO:0000256" key="5">
    <source>
        <dbReference type="ARBA" id="ARBA00022691"/>
    </source>
</evidence>
<dbReference type="EMBL" id="UHJL01000001">
    <property type="protein sequence ID" value="SUQ18954.1"/>
    <property type="molecule type" value="Genomic_DNA"/>
</dbReference>
<dbReference type="GO" id="GO:0009307">
    <property type="term" value="P:DNA restriction-modification system"/>
    <property type="evidence" value="ECO:0007669"/>
    <property type="project" value="UniProtKB-KW"/>
</dbReference>
<sequence length="619" mass="70458">MANEQFSEAFVLKEMRCNLGENEFGKVYPQGDVPEVSAIEKLLKKAGGKPKECDIDDYAQGGRGKAKPEFIFTFKKDSSTIIVIECKRSIKKHESENRNKPKDFAVDGALYYAKFLKERYNVIAIGVSGSKKDESKVSSFYWQKGHDEFKELTKLNILLEPINYLQYLKGEKISRQFSIEEIRQTAINMSNSLRVAKVTANDKPIFIAGILIALQNEEFENLYTQATTLKGLMWNITTAIGDVLGEAEVKQDRIDNILNTFNNVASLHHFKTTPMNEDYSLRWYIQELDMKIKPMMNNSDSSIDALGEFYHEFIKFSNGDDGKALGIILTPQHLTEFMCDVSGLNKKSKVVDICAGSGGFLVTAMSKMFKKANPSEIQKIREEGLYGVEADPHIYTLCIANMIVRRDGKSNIHYGSCFDTKIANELRKKNIDVGLINPPYSQDDYNELEFVEQLLSILTTRGIAVAVVPINCALGTTCKEVRERLFKKHTLEAVFSMPTEIFNPAASAPPCVMVWTANVPHPEDKKTFFGYFRDDGFVKRKKLGRIDAYGKWEEIKKKWMNLYQNKIEEPGYSVLHTVTHTDEWCAEAYMETDYSTLCDEDFEKKIKEYVAFKFLNGAE</sequence>
<evidence type="ECO:0000313" key="10">
    <source>
        <dbReference type="Proteomes" id="UP000255423"/>
    </source>
</evidence>
<name>A0A380RU75_FIBSU</name>
<keyword evidence="4" id="KW-0808">Transferase</keyword>
<keyword evidence="6" id="KW-0680">Restriction system</keyword>
<dbReference type="SUPFAM" id="SSF53335">
    <property type="entry name" value="S-adenosyl-L-methionine-dependent methyltransferases"/>
    <property type="match status" value="1"/>
</dbReference>
<comment type="similarity">
    <text evidence="1">Belongs to the N(4)/N(6)-methyltransferase family.</text>
</comment>
<dbReference type="GO" id="GO:0003677">
    <property type="term" value="F:DNA binding"/>
    <property type="evidence" value="ECO:0007669"/>
    <property type="project" value="InterPro"/>
</dbReference>
<accession>A0A380RU75</accession>
<evidence type="ECO:0000259" key="8">
    <source>
        <dbReference type="Pfam" id="PF02384"/>
    </source>
</evidence>
<dbReference type="InterPro" id="IPR029063">
    <property type="entry name" value="SAM-dependent_MTases_sf"/>
</dbReference>
<evidence type="ECO:0000256" key="4">
    <source>
        <dbReference type="ARBA" id="ARBA00022679"/>
    </source>
</evidence>
<feature type="domain" description="DNA methylase adenine-specific" evidence="8">
    <location>
        <begin position="302"/>
        <end position="611"/>
    </location>
</feature>
<dbReference type="RefSeq" id="WP_109571758.1">
    <property type="nucleotide sequence ID" value="NZ_UHJL01000001.1"/>
</dbReference>
<dbReference type="GO" id="GO:0032259">
    <property type="term" value="P:methylation"/>
    <property type="evidence" value="ECO:0007669"/>
    <property type="project" value="UniProtKB-KW"/>
</dbReference>
<dbReference type="GO" id="GO:0009007">
    <property type="term" value="F:site-specific DNA-methyltransferase (adenine-specific) activity"/>
    <property type="evidence" value="ECO:0007669"/>
    <property type="project" value="UniProtKB-EC"/>
</dbReference>
<evidence type="ECO:0000256" key="1">
    <source>
        <dbReference type="ARBA" id="ARBA00006594"/>
    </source>
</evidence>
<dbReference type="Pfam" id="PF02384">
    <property type="entry name" value="N6_Mtase"/>
    <property type="match status" value="1"/>
</dbReference>
<reference evidence="9 10" key="1">
    <citation type="submission" date="2017-08" db="EMBL/GenBank/DDBJ databases">
        <authorList>
            <person name="de Groot N.N."/>
        </authorList>
    </citation>
    <scope>NUCLEOTIDE SEQUENCE [LARGE SCALE GENOMIC DNA]</scope>
    <source>
        <strain evidence="9 10">HM2</strain>
    </source>
</reference>
<evidence type="ECO:0000256" key="2">
    <source>
        <dbReference type="ARBA" id="ARBA00011900"/>
    </source>
</evidence>
<dbReference type="AlphaFoldDB" id="A0A380RU75"/>
<evidence type="ECO:0000313" key="9">
    <source>
        <dbReference type="EMBL" id="SUQ18954.1"/>
    </source>
</evidence>